<keyword evidence="1" id="KW-0812">Transmembrane</keyword>
<keyword evidence="1" id="KW-0472">Membrane</keyword>
<keyword evidence="1" id="KW-1133">Transmembrane helix</keyword>
<dbReference type="AlphaFoldDB" id="A0A165ZR43"/>
<protein>
    <submittedName>
        <fullName evidence="2">Uncharacterized protein</fullName>
    </submittedName>
</protein>
<proteinExistence type="predicted"/>
<feature type="transmembrane region" description="Helical" evidence="1">
    <location>
        <begin position="28"/>
        <end position="52"/>
    </location>
</feature>
<keyword evidence="3" id="KW-1185">Reference proteome</keyword>
<sequence>MVIKRNLKKNKEKDKLKKLKSIDNKGNMFSILGFLMIIVTIILSVLILNTLLSENQTDNNLIGLNSFNYEIENYKNNIPNIGYETLQEISEEVCLNKTSLEDSKEEIKSRLNEKLQMKKQEFYNATGINIENHVLYVENNEDPFYINVILNLSGKKANNFYSKIITEKISVINLKDPLPFLKCGNDSSFTYNETKINYGNSLRNYLFNNNQTNSDYYVNASSPLLIKKCIFDPYIQHGIGKTLKNCIENGYYHESADGACYLHRLEGKGDCLDYGFETFIISSGIHNSGLSSTSASDHVIFGHDSYPGESMIYNTFNGMNEVIILDSSHKTKYGLS</sequence>
<accession>A0A165ZR43</accession>
<organism evidence="2 3">
    <name type="scientific">Methanobrevibacter curvatus</name>
    <dbReference type="NCBI Taxonomy" id="49547"/>
    <lineage>
        <taxon>Archaea</taxon>
        <taxon>Methanobacteriati</taxon>
        <taxon>Methanobacteriota</taxon>
        <taxon>Methanomada group</taxon>
        <taxon>Methanobacteria</taxon>
        <taxon>Methanobacteriales</taxon>
        <taxon>Methanobacteriaceae</taxon>
        <taxon>Methanobrevibacter</taxon>
    </lineage>
</organism>
<dbReference type="Proteomes" id="UP000077245">
    <property type="component" value="Unassembled WGS sequence"/>
</dbReference>
<comment type="caution">
    <text evidence="2">The sequence shown here is derived from an EMBL/GenBank/DDBJ whole genome shotgun (WGS) entry which is preliminary data.</text>
</comment>
<reference evidence="2 3" key="1">
    <citation type="submission" date="2016-04" db="EMBL/GenBank/DDBJ databases">
        <title>Genome sequence of Methanobrevibacter curvatus DSM 11111.</title>
        <authorList>
            <person name="Poehlein A."/>
            <person name="Seedorf H."/>
            <person name="Daniel R."/>
        </authorList>
    </citation>
    <scope>NUCLEOTIDE SEQUENCE [LARGE SCALE GENOMIC DNA]</scope>
    <source>
        <strain evidence="2 3">DSM 11111</strain>
    </source>
</reference>
<gene>
    <name evidence="2" type="ORF">MBCUR_15710</name>
</gene>
<dbReference type="EMBL" id="LWMV01000196">
    <property type="protein sequence ID" value="KZX11056.1"/>
    <property type="molecule type" value="Genomic_DNA"/>
</dbReference>
<evidence type="ECO:0000313" key="2">
    <source>
        <dbReference type="EMBL" id="KZX11056.1"/>
    </source>
</evidence>
<name>A0A165ZR43_9EURY</name>
<dbReference type="PATRIC" id="fig|49547.3.peg.1678"/>
<dbReference type="OrthoDB" id="82543at2157"/>
<dbReference type="RefSeq" id="WP_067092306.1">
    <property type="nucleotide sequence ID" value="NZ_LWMV01000196.1"/>
</dbReference>
<evidence type="ECO:0000313" key="3">
    <source>
        <dbReference type="Proteomes" id="UP000077245"/>
    </source>
</evidence>
<evidence type="ECO:0000256" key="1">
    <source>
        <dbReference type="SAM" id="Phobius"/>
    </source>
</evidence>